<accession>A0ABS6B6R4</accession>
<keyword evidence="1" id="KW-0472">Membrane</keyword>
<evidence type="ECO:0000256" key="1">
    <source>
        <dbReference type="SAM" id="Phobius"/>
    </source>
</evidence>
<dbReference type="EMBL" id="JAHKNI010000009">
    <property type="protein sequence ID" value="MBU3064903.1"/>
    <property type="molecule type" value="Genomic_DNA"/>
</dbReference>
<feature type="transmembrane region" description="Helical" evidence="1">
    <location>
        <begin position="49"/>
        <end position="67"/>
    </location>
</feature>
<comment type="caution">
    <text evidence="2">The sequence shown here is derived from an EMBL/GenBank/DDBJ whole genome shotgun (WGS) entry which is preliminary data.</text>
</comment>
<keyword evidence="3" id="KW-1185">Reference proteome</keyword>
<evidence type="ECO:0008006" key="4">
    <source>
        <dbReference type="Google" id="ProtNLM"/>
    </source>
</evidence>
<protein>
    <recommendedName>
        <fullName evidence="4">Ferric oxidoreductase domain-containing protein</fullName>
    </recommendedName>
</protein>
<reference evidence="2 3" key="1">
    <citation type="submission" date="2021-06" db="EMBL/GenBank/DDBJ databases">
        <title>Actinomycetes sequencing.</title>
        <authorList>
            <person name="Shan Q."/>
        </authorList>
    </citation>
    <scope>NUCLEOTIDE SEQUENCE [LARGE SCALE GENOMIC DNA]</scope>
    <source>
        <strain evidence="2 3">NEAU-G5</strain>
    </source>
</reference>
<gene>
    <name evidence="2" type="ORF">KO481_25655</name>
</gene>
<name>A0ABS6B6R4_9NOCA</name>
<keyword evidence="1" id="KW-0812">Transmembrane</keyword>
<dbReference type="RefSeq" id="WP_215920526.1">
    <property type="nucleotide sequence ID" value="NZ_JAHKNI010000009.1"/>
</dbReference>
<evidence type="ECO:0000313" key="3">
    <source>
        <dbReference type="Proteomes" id="UP000733379"/>
    </source>
</evidence>
<sequence>MVAAIVISALLRRRIGPRAFRLVHWATYLLWPIALLHAVGTGTDNTQPWMLIVAAACSVTIAAAVIWRASSDFTEFRTIGSPR</sequence>
<evidence type="ECO:0000313" key="2">
    <source>
        <dbReference type="EMBL" id="MBU3064903.1"/>
    </source>
</evidence>
<dbReference type="Proteomes" id="UP000733379">
    <property type="component" value="Unassembled WGS sequence"/>
</dbReference>
<proteinExistence type="predicted"/>
<organism evidence="2 3">
    <name type="scientific">Nocardia albiluteola</name>
    <dbReference type="NCBI Taxonomy" id="2842303"/>
    <lineage>
        <taxon>Bacteria</taxon>
        <taxon>Bacillati</taxon>
        <taxon>Actinomycetota</taxon>
        <taxon>Actinomycetes</taxon>
        <taxon>Mycobacteriales</taxon>
        <taxon>Nocardiaceae</taxon>
        <taxon>Nocardia</taxon>
    </lineage>
</organism>
<feature type="transmembrane region" description="Helical" evidence="1">
    <location>
        <begin position="22"/>
        <end position="43"/>
    </location>
</feature>
<keyword evidence="1" id="KW-1133">Transmembrane helix</keyword>